<protein>
    <recommendedName>
        <fullName evidence="3">SIR2-like domain-containing protein</fullName>
    </recommendedName>
</protein>
<dbReference type="KEGG" id="lhf:JCM16775_0157"/>
<sequence length="371" mass="44864">MTQELYILGNGFDLWQGLLTRYEDYFEIKKEKIEKFWTKFNEIFFKITSYNDLHDRPYFQEENLKELIEKLHNELNENLFFYYLLFCKKEQEWYEVETNIVSYVNNIREIFEYKADIKDIVKYAKNHEKYKYFIIVQMLIESVLDVKIAIKVALEHLNLFEKDFGNYIKDVQNKLAHSLDNILYNDKPKKIINFNYTTIIKNEIDKFKNIQKYTIAENIRSIEEVINIHGDYENPIFGIDNQNVDESMNIFTKTYRILSNDTIESFTLPSNKLLETIYFFGHSLSEADYSYFQSMFDYYSIYDSKIRLIFLYSDYDGKEKSRQENRVVKLINDYGKTLENKDKGKNLLHKLLLENRIKIYEIEKAKELLEK</sequence>
<evidence type="ECO:0000313" key="1">
    <source>
        <dbReference type="EMBL" id="BBM37482.1"/>
    </source>
</evidence>
<evidence type="ECO:0000313" key="2">
    <source>
        <dbReference type="Proteomes" id="UP000321892"/>
    </source>
</evidence>
<dbReference type="Pfam" id="PF14253">
    <property type="entry name" value="AbiH"/>
    <property type="match status" value="1"/>
</dbReference>
<dbReference type="RefSeq" id="WP_026745395.1">
    <property type="nucleotide sequence ID" value="NZ_AP019823.1"/>
</dbReference>
<proteinExistence type="predicted"/>
<organism evidence="1 2">
    <name type="scientific">Leptotrichia hofstadii</name>
    <dbReference type="NCBI Taxonomy" id="157688"/>
    <lineage>
        <taxon>Bacteria</taxon>
        <taxon>Fusobacteriati</taxon>
        <taxon>Fusobacteriota</taxon>
        <taxon>Fusobacteriia</taxon>
        <taxon>Fusobacteriales</taxon>
        <taxon>Leptotrichiaceae</taxon>
        <taxon>Leptotrichia</taxon>
    </lineage>
</organism>
<accession>A0A510JDV0</accession>
<dbReference type="AlphaFoldDB" id="A0A510JDV0"/>
<dbReference type="EMBL" id="AP019823">
    <property type="protein sequence ID" value="BBM37482.1"/>
    <property type="molecule type" value="Genomic_DNA"/>
</dbReference>
<keyword evidence="2" id="KW-1185">Reference proteome</keyword>
<dbReference type="Proteomes" id="UP000321892">
    <property type="component" value="Chromosome"/>
</dbReference>
<dbReference type="InterPro" id="IPR025935">
    <property type="entry name" value="AbiH"/>
</dbReference>
<reference evidence="1 2" key="1">
    <citation type="submission" date="2019-07" db="EMBL/GenBank/DDBJ databases">
        <title>Complete Genome Sequence of Leptotrichia hofstadii Strain JCM16775.</title>
        <authorList>
            <person name="Watanabe S."/>
            <person name="Cui L."/>
        </authorList>
    </citation>
    <scope>NUCLEOTIDE SEQUENCE [LARGE SCALE GENOMIC DNA]</scope>
    <source>
        <strain evidence="1 2">JCM16775</strain>
    </source>
</reference>
<evidence type="ECO:0008006" key="3">
    <source>
        <dbReference type="Google" id="ProtNLM"/>
    </source>
</evidence>
<dbReference type="OrthoDB" id="9810135at2"/>
<name>A0A510JDV0_9FUSO</name>
<gene>
    <name evidence="1" type="ORF">JCM16775_0157</name>
</gene>